<evidence type="ECO:0000259" key="8">
    <source>
        <dbReference type="PROSITE" id="PS50903"/>
    </source>
</evidence>
<evidence type="ECO:0000256" key="7">
    <source>
        <dbReference type="PIRSR" id="PIRSR000071-1"/>
    </source>
</evidence>
<dbReference type="PRINTS" id="PR00163">
    <property type="entry name" value="RUBREDOXIN"/>
</dbReference>
<comment type="cofactor">
    <cofactor evidence="6 7">
        <name>Fe(3+)</name>
        <dbReference type="ChEBI" id="CHEBI:29034"/>
    </cofactor>
    <text evidence="6 7">Binds 1 Fe(3+) ion per subunit.</text>
</comment>
<dbReference type="RefSeq" id="WP_014259854.1">
    <property type="nucleotide sequence ID" value="NC_016629.1"/>
</dbReference>
<dbReference type="InterPro" id="IPR024922">
    <property type="entry name" value="Rubredoxin"/>
</dbReference>
<dbReference type="InterPro" id="IPR024935">
    <property type="entry name" value="Rubredoxin_dom"/>
</dbReference>
<dbReference type="AlphaFoldDB" id="F3Z1Y5"/>
<dbReference type="PANTHER" id="PTHR47627:SF1">
    <property type="entry name" value="RUBREDOXIN-1-RELATED"/>
    <property type="match status" value="1"/>
</dbReference>
<dbReference type="InterPro" id="IPR050526">
    <property type="entry name" value="Rubredoxin_ET"/>
</dbReference>
<dbReference type="eggNOG" id="COG1773">
    <property type="taxonomic scope" value="Bacteria"/>
</dbReference>
<feature type="binding site" evidence="7">
    <location>
        <position position="42"/>
    </location>
    <ligand>
        <name>Fe cation</name>
        <dbReference type="ChEBI" id="CHEBI:24875"/>
    </ligand>
</feature>
<keyword evidence="2 6" id="KW-0813">Transport</keyword>
<accession>F3Z1Y5</accession>
<dbReference type="STRING" id="690850.Desaf_1757"/>
<evidence type="ECO:0000256" key="4">
    <source>
        <dbReference type="ARBA" id="ARBA00022982"/>
    </source>
</evidence>
<dbReference type="HOGENOM" id="CLU_128747_3_3_7"/>
<evidence type="ECO:0000256" key="3">
    <source>
        <dbReference type="ARBA" id="ARBA00022723"/>
    </source>
</evidence>
<organism evidence="9 10">
    <name type="scientific">Desulfocurvibacter africanus subsp. africanus str. Walvis Bay</name>
    <dbReference type="NCBI Taxonomy" id="690850"/>
    <lineage>
        <taxon>Bacteria</taxon>
        <taxon>Pseudomonadati</taxon>
        <taxon>Thermodesulfobacteriota</taxon>
        <taxon>Desulfovibrionia</taxon>
        <taxon>Desulfovibrionales</taxon>
        <taxon>Desulfovibrionaceae</taxon>
        <taxon>Desulfocurvibacter</taxon>
    </lineage>
</organism>
<dbReference type="SUPFAM" id="SSF57802">
    <property type="entry name" value="Rubredoxin-like"/>
    <property type="match status" value="1"/>
</dbReference>
<dbReference type="FunFam" id="2.20.28.10:FF:000001">
    <property type="entry name" value="Rubredoxin"/>
    <property type="match status" value="1"/>
</dbReference>
<feature type="binding site" evidence="7">
    <location>
        <position position="39"/>
    </location>
    <ligand>
        <name>Fe cation</name>
        <dbReference type="ChEBI" id="CHEBI:24875"/>
    </ligand>
</feature>
<keyword evidence="4 6" id="KW-0249">Electron transport</keyword>
<evidence type="ECO:0000313" key="9">
    <source>
        <dbReference type="EMBL" id="EGJ50093.1"/>
    </source>
</evidence>
<dbReference type="InterPro" id="IPR024934">
    <property type="entry name" value="Rubredoxin-like_dom"/>
</dbReference>
<dbReference type="CDD" id="cd00730">
    <property type="entry name" value="rubredoxin"/>
    <property type="match status" value="1"/>
</dbReference>
<dbReference type="Proteomes" id="UP000007844">
    <property type="component" value="Chromosome"/>
</dbReference>
<reference evidence="9 10" key="1">
    <citation type="journal article" date="2011" name="J. Bacteriol.">
        <title>Genome sequence of the mercury-methylating and pleomorphic Desulfovibrio africanus Strain Walvis Bay.</title>
        <authorList>
            <person name="Brown S.D."/>
            <person name="Wall J.D."/>
            <person name="Kucken A.M."/>
            <person name="Gilmour C.C."/>
            <person name="Podar M."/>
            <person name="Brandt C.C."/>
            <person name="Teshima H."/>
            <person name="Detter J.C."/>
            <person name="Han C.S."/>
            <person name="Land M.L."/>
            <person name="Lucas S."/>
            <person name="Han J."/>
            <person name="Pennacchio L."/>
            <person name="Nolan M."/>
            <person name="Pitluck S."/>
            <person name="Woyke T."/>
            <person name="Goodwin L."/>
            <person name="Palumbo A.V."/>
            <person name="Elias D.A."/>
        </authorList>
    </citation>
    <scope>NUCLEOTIDE SEQUENCE [LARGE SCALE GENOMIC DNA]</scope>
    <source>
        <strain evidence="9 10">Walvis Bay</strain>
    </source>
</reference>
<feature type="binding site" evidence="7">
    <location>
        <position position="9"/>
    </location>
    <ligand>
        <name>Fe cation</name>
        <dbReference type="ChEBI" id="CHEBI:24875"/>
    </ligand>
</feature>
<evidence type="ECO:0000313" key="10">
    <source>
        <dbReference type="Proteomes" id="UP000007844"/>
    </source>
</evidence>
<feature type="binding site" evidence="7">
    <location>
        <position position="6"/>
    </location>
    <ligand>
        <name>Fe cation</name>
        <dbReference type="ChEBI" id="CHEBI:24875"/>
    </ligand>
</feature>
<evidence type="ECO:0000256" key="6">
    <source>
        <dbReference type="PIRNR" id="PIRNR000071"/>
    </source>
</evidence>
<proteinExistence type="inferred from homology"/>
<keyword evidence="3 6" id="KW-0479">Metal-binding</keyword>
<gene>
    <name evidence="9" type="ORF">Desaf_1757</name>
</gene>
<sequence length="63" mass="6782">MGKQQCTVCGFVYDSEQGDHLSGIEPGTTFTVLPEDWRCPICRSGKSVFEGEAEDDAQGSPGQ</sequence>
<feature type="domain" description="Rubredoxin-like" evidence="8">
    <location>
        <begin position="1"/>
        <end position="52"/>
    </location>
</feature>
<keyword evidence="5 6" id="KW-0408">Iron</keyword>
<evidence type="ECO:0000256" key="5">
    <source>
        <dbReference type="ARBA" id="ARBA00023004"/>
    </source>
</evidence>
<dbReference type="GO" id="GO:0005506">
    <property type="term" value="F:iron ion binding"/>
    <property type="evidence" value="ECO:0007669"/>
    <property type="project" value="InterPro"/>
</dbReference>
<dbReference type="KEGG" id="daf:Desaf_1757"/>
<dbReference type="EMBL" id="CP003221">
    <property type="protein sequence ID" value="EGJ50093.1"/>
    <property type="molecule type" value="Genomic_DNA"/>
</dbReference>
<dbReference type="Gene3D" id="2.20.28.10">
    <property type="match status" value="1"/>
</dbReference>
<name>F3Z1Y5_DESAF</name>
<protein>
    <recommendedName>
        <fullName evidence="6">Rubredoxin</fullName>
    </recommendedName>
</protein>
<dbReference type="PROSITE" id="PS50903">
    <property type="entry name" value="RUBREDOXIN_LIKE"/>
    <property type="match status" value="1"/>
</dbReference>
<dbReference type="Pfam" id="PF00301">
    <property type="entry name" value="Rubredoxin"/>
    <property type="match status" value="1"/>
</dbReference>
<dbReference type="PANTHER" id="PTHR47627">
    <property type="entry name" value="RUBREDOXIN"/>
    <property type="match status" value="1"/>
</dbReference>
<evidence type="ECO:0000256" key="2">
    <source>
        <dbReference type="ARBA" id="ARBA00022448"/>
    </source>
</evidence>
<comment type="similarity">
    <text evidence="1 6">Belongs to the rubredoxin family.</text>
</comment>
<keyword evidence="10" id="KW-1185">Reference proteome</keyword>
<dbReference type="PIRSF" id="PIRSF000071">
    <property type="entry name" value="Rubredoxin"/>
    <property type="match status" value="1"/>
</dbReference>
<dbReference type="GO" id="GO:0009055">
    <property type="term" value="F:electron transfer activity"/>
    <property type="evidence" value="ECO:0007669"/>
    <property type="project" value="InterPro"/>
</dbReference>
<dbReference type="GO" id="GO:0043448">
    <property type="term" value="P:alkane catabolic process"/>
    <property type="evidence" value="ECO:0007669"/>
    <property type="project" value="TreeGrafter"/>
</dbReference>
<evidence type="ECO:0000256" key="1">
    <source>
        <dbReference type="ARBA" id="ARBA00005337"/>
    </source>
</evidence>